<sequence length="746" mass="80823">MPFPAESTASSSRLTSTQHSSTEAPRHDQRTGPAPPKAKTNWKNGSPSCKDAPVPHGPASGVSRVDASQYAPTAFCQEESLTRELAEARTSPAAVASTSAASGSATQPAGSPHEGWTPRDPHSSSFQTIVSDGSRTSALPGIHRYAPSASPHAGANEQHDATRLDAASGSGSGVLGVDAGYLGRSAGALYLSENDQGLSVPFSLPFLASGEPAVLATLHELFPPADQAFGLLNTYEELVGWMYCPLDNTAVLAALGIIYRGDLDPASLRSRLVGISPHRLATIMMVFALAMLFSVRDGDTRRYFNAATALLTVPDKHFMVRHSIEAVECLHMMVSYLFGLGHGDAAKAAWPVLGLAVRTACALGMHREGSRWGLTLEQRENRSRIWYECATYDILQSLNFGRPYSTPTQLSDCPLPSLPSFGAAGVDQDDALFHNYKWRQVQLFFRVTDCLASAELPDYGVVMALDKQLRDVDQSAPIWLRWDDRPFNDPPSLDRLLSARQIAQQAAAAIFVHKALLALHRPWFFHSVKGGGEPLLGPHAPSFTASVNSARKHTRLLASLVRRNPNAAHNWWFFVFHAYTAAVIQYTVLRRVPHCVVAEEVRSDFQTSYDVIRSMAPNSVVARRAFPMLQHMQERLLQSTEPDPATGSASATGAGSAAAYGDAEANLFSSFFHAREPQPQPWAGHLQPQASQISGLDFGLGWSSFGAVTDGVPEPALDPLQLSEMDPLLQTLLYWDAGNTHPDHHL</sequence>
<evidence type="ECO:0000259" key="4">
    <source>
        <dbReference type="SMART" id="SM00906"/>
    </source>
</evidence>
<organism evidence="5 6">
    <name type="scientific">Apiotrichum porosum</name>
    <dbReference type="NCBI Taxonomy" id="105984"/>
    <lineage>
        <taxon>Eukaryota</taxon>
        <taxon>Fungi</taxon>
        <taxon>Dikarya</taxon>
        <taxon>Basidiomycota</taxon>
        <taxon>Agaricomycotina</taxon>
        <taxon>Tremellomycetes</taxon>
        <taxon>Trichosporonales</taxon>
        <taxon>Trichosporonaceae</taxon>
        <taxon>Apiotrichum</taxon>
    </lineage>
</organism>
<dbReference type="GO" id="GO:0008270">
    <property type="term" value="F:zinc ion binding"/>
    <property type="evidence" value="ECO:0007669"/>
    <property type="project" value="InterPro"/>
</dbReference>
<accession>A0A427XE76</accession>
<feature type="compositionally biased region" description="Low complexity" evidence="3">
    <location>
        <begin position="88"/>
        <end position="112"/>
    </location>
</feature>
<dbReference type="PANTHER" id="PTHR31001:SF56">
    <property type="entry name" value="ZN(2)-C6 FUNGAL-TYPE DOMAIN-CONTAINING PROTEIN"/>
    <property type="match status" value="1"/>
</dbReference>
<protein>
    <recommendedName>
        <fullName evidence="4">Xylanolytic transcriptional activator regulatory domain-containing protein</fullName>
    </recommendedName>
</protein>
<dbReference type="GO" id="GO:0006351">
    <property type="term" value="P:DNA-templated transcription"/>
    <property type="evidence" value="ECO:0007669"/>
    <property type="project" value="InterPro"/>
</dbReference>
<dbReference type="PANTHER" id="PTHR31001">
    <property type="entry name" value="UNCHARACTERIZED TRANSCRIPTIONAL REGULATORY PROTEIN"/>
    <property type="match status" value="1"/>
</dbReference>
<dbReference type="GeneID" id="39588332"/>
<feature type="region of interest" description="Disordered" evidence="3">
    <location>
        <begin position="82"/>
        <end position="168"/>
    </location>
</feature>
<dbReference type="InterPro" id="IPR007219">
    <property type="entry name" value="XnlR_reg_dom"/>
</dbReference>
<dbReference type="InterPro" id="IPR050613">
    <property type="entry name" value="Sec_Metabolite_Reg"/>
</dbReference>
<feature type="domain" description="Xylanolytic transcriptional activator regulatory" evidence="4">
    <location>
        <begin position="349"/>
        <end position="421"/>
    </location>
</feature>
<dbReference type="OrthoDB" id="424974at2759"/>
<proteinExistence type="predicted"/>
<dbReference type="EMBL" id="RSCE01000018">
    <property type="protein sequence ID" value="RSH77155.1"/>
    <property type="molecule type" value="Genomic_DNA"/>
</dbReference>
<feature type="compositionally biased region" description="Low complexity" evidence="3">
    <location>
        <begin position="10"/>
        <end position="22"/>
    </location>
</feature>
<evidence type="ECO:0000313" key="6">
    <source>
        <dbReference type="Proteomes" id="UP000279236"/>
    </source>
</evidence>
<keyword evidence="6" id="KW-1185">Reference proteome</keyword>
<evidence type="ECO:0000256" key="2">
    <source>
        <dbReference type="ARBA" id="ARBA00023242"/>
    </source>
</evidence>
<comment type="caution">
    <text evidence="5">The sequence shown here is derived from an EMBL/GenBank/DDBJ whole genome shotgun (WGS) entry which is preliminary data.</text>
</comment>
<evidence type="ECO:0000256" key="3">
    <source>
        <dbReference type="SAM" id="MobiDB-lite"/>
    </source>
</evidence>
<name>A0A427XE76_9TREE</name>
<feature type="compositionally biased region" description="Polar residues" evidence="3">
    <location>
        <begin position="123"/>
        <end position="137"/>
    </location>
</feature>
<reference evidence="5 6" key="1">
    <citation type="submission" date="2018-11" db="EMBL/GenBank/DDBJ databases">
        <title>Genome sequence of Apiotrichum porosum DSM 27194.</title>
        <authorList>
            <person name="Aliyu H."/>
            <person name="Gorte O."/>
            <person name="Ochsenreither K."/>
        </authorList>
    </citation>
    <scope>NUCLEOTIDE SEQUENCE [LARGE SCALE GENOMIC DNA]</scope>
    <source>
        <strain evidence="5 6">DSM 27194</strain>
    </source>
</reference>
<gene>
    <name evidence="5" type="ORF">EHS24_003789</name>
</gene>
<dbReference type="CDD" id="cd12148">
    <property type="entry name" value="fungal_TF_MHR"/>
    <property type="match status" value="1"/>
</dbReference>
<evidence type="ECO:0000313" key="5">
    <source>
        <dbReference type="EMBL" id="RSH77155.1"/>
    </source>
</evidence>
<keyword evidence="2" id="KW-0539">Nucleus</keyword>
<evidence type="ECO:0000256" key="1">
    <source>
        <dbReference type="ARBA" id="ARBA00004123"/>
    </source>
</evidence>
<dbReference type="STRING" id="105984.A0A427XE76"/>
<dbReference type="RefSeq" id="XP_028472302.1">
    <property type="nucleotide sequence ID" value="XM_028619433.1"/>
</dbReference>
<dbReference type="Proteomes" id="UP000279236">
    <property type="component" value="Unassembled WGS sequence"/>
</dbReference>
<dbReference type="GO" id="GO:0003677">
    <property type="term" value="F:DNA binding"/>
    <property type="evidence" value="ECO:0007669"/>
    <property type="project" value="InterPro"/>
</dbReference>
<dbReference type="GO" id="GO:0005634">
    <property type="term" value="C:nucleus"/>
    <property type="evidence" value="ECO:0007669"/>
    <property type="project" value="UniProtKB-SubCell"/>
</dbReference>
<comment type="subcellular location">
    <subcellularLocation>
        <location evidence="1">Nucleus</location>
    </subcellularLocation>
</comment>
<dbReference type="Pfam" id="PF04082">
    <property type="entry name" value="Fungal_trans"/>
    <property type="match status" value="1"/>
</dbReference>
<feature type="region of interest" description="Disordered" evidence="3">
    <location>
        <begin position="1"/>
        <end position="65"/>
    </location>
</feature>
<dbReference type="SMART" id="SM00906">
    <property type="entry name" value="Fungal_trans"/>
    <property type="match status" value="1"/>
</dbReference>
<dbReference type="AlphaFoldDB" id="A0A427XE76"/>